<dbReference type="PANTHER" id="PTHR23407:SF1">
    <property type="entry name" value="5-FORMYLTETRAHYDROFOLATE CYCLO-LIGASE"/>
    <property type="match status" value="1"/>
</dbReference>
<sequence length="242" mass="26916">MMTGLQTAKKELRGKIRNVLQQVPAESITNQSKTVANRLFSLAEYRNAKRIGVYLSMPAGELSTTAIVQDALTSGKEVFVPYIHTAQMPSQPKTSVMDMLALDSMDEFQSLARDRWGIPSLTKDQVSSKRNCFGGIGIASDATEETATKGDWGLDLIVMPGMAFDNGFRRLGHGKGYYDRFLKRYLKCAETDMPTPKMPSLVALALREQLLSPPEEIPVAQHDWPVDIILVGDDRCLVRQQH</sequence>
<evidence type="ECO:0000256" key="1">
    <source>
        <dbReference type="ARBA" id="ARBA00010638"/>
    </source>
</evidence>
<keyword evidence="3 6" id="KW-0067">ATP-binding</keyword>
<feature type="binding site" evidence="6">
    <location>
        <position position="61"/>
    </location>
    <ligand>
        <name>substrate</name>
    </ligand>
</feature>
<feature type="binding site" evidence="6">
    <location>
        <begin position="9"/>
        <end position="13"/>
    </location>
    <ligand>
        <name>ATP</name>
        <dbReference type="ChEBI" id="CHEBI:30616"/>
    </ligand>
</feature>
<comment type="catalytic activity">
    <reaction evidence="4">
        <text>(6S)-5-formyl-5,6,7,8-tetrahydrofolate + ATP = (6R)-5,10-methenyltetrahydrofolate + ADP + phosphate</text>
        <dbReference type="Rhea" id="RHEA:10488"/>
        <dbReference type="ChEBI" id="CHEBI:30616"/>
        <dbReference type="ChEBI" id="CHEBI:43474"/>
        <dbReference type="ChEBI" id="CHEBI:57455"/>
        <dbReference type="ChEBI" id="CHEBI:57457"/>
        <dbReference type="ChEBI" id="CHEBI:456216"/>
        <dbReference type="EC" id="6.3.3.2"/>
    </reaction>
</comment>
<organism evidence="7 8">
    <name type="scientific">Aspergillus campestris (strain IBT 28561)</name>
    <dbReference type="NCBI Taxonomy" id="1392248"/>
    <lineage>
        <taxon>Eukaryota</taxon>
        <taxon>Fungi</taxon>
        <taxon>Dikarya</taxon>
        <taxon>Ascomycota</taxon>
        <taxon>Pezizomycotina</taxon>
        <taxon>Eurotiomycetes</taxon>
        <taxon>Eurotiomycetidae</taxon>
        <taxon>Eurotiales</taxon>
        <taxon>Aspergillaceae</taxon>
        <taxon>Aspergillus</taxon>
        <taxon>Aspergillus subgen. Circumdati</taxon>
    </lineage>
</organism>
<comment type="caution">
    <text evidence="7">The sequence shown here is derived from an EMBL/GenBank/DDBJ whole genome shotgun (WGS) entry which is preliminary data.</text>
</comment>
<evidence type="ECO:0000256" key="4">
    <source>
        <dbReference type="ARBA" id="ARBA00036539"/>
    </source>
</evidence>
<gene>
    <name evidence="7" type="ORF">P168DRAFT_290485</name>
</gene>
<dbReference type="InterPro" id="IPR037171">
    <property type="entry name" value="NagB/RpiA_transferase-like"/>
</dbReference>
<evidence type="ECO:0000313" key="7">
    <source>
        <dbReference type="EMBL" id="PKY04418.1"/>
    </source>
</evidence>
<name>A0A2I1D3I2_ASPC2</name>
<dbReference type="GO" id="GO:0035999">
    <property type="term" value="P:tetrahydrofolate interconversion"/>
    <property type="evidence" value="ECO:0007669"/>
    <property type="project" value="TreeGrafter"/>
</dbReference>
<comment type="similarity">
    <text evidence="1">Belongs to the 5-formyltetrahydrofolate cyclo-ligase family.</text>
</comment>
<evidence type="ECO:0000256" key="3">
    <source>
        <dbReference type="ARBA" id="ARBA00022840"/>
    </source>
</evidence>
<proteinExistence type="inferred from homology"/>
<dbReference type="GO" id="GO:0030272">
    <property type="term" value="F:5-formyltetrahydrofolate cyclo-ligase activity"/>
    <property type="evidence" value="ECO:0007669"/>
    <property type="project" value="UniProtKB-EC"/>
</dbReference>
<dbReference type="GO" id="GO:0009396">
    <property type="term" value="P:folic acid-containing compound biosynthetic process"/>
    <property type="evidence" value="ECO:0007669"/>
    <property type="project" value="TreeGrafter"/>
</dbReference>
<keyword evidence="2 6" id="KW-0547">Nucleotide-binding</keyword>
<dbReference type="SUPFAM" id="SSF100950">
    <property type="entry name" value="NagB/RpiA/CoA transferase-like"/>
    <property type="match status" value="1"/>
</dbReference>
<dbReference type="PIRSF" id="PIRSF006806">
    <property type="entry name" value="FTHF_cligase"/>
    <property type="match status" value="1"/>
</dbReference>
<dbReference type="EC" id="6.3.3.2" evidence="5"/>
<reference evidence="7" key="1">
    <citation type="submission" date="2016-12" db="EMBL/GenBank/DDBJ databases">
        <title>The genomes of Aspergillus section Nigri reveals drivers in fungal speciation.</title>
        <authorList>
            <consortium name="DOE Joint Genome Institute"/>
            <person name="Vesth T.C."/>
            <person name="Nybo J."/>
            <person name="Theobald S."/>
            <person name="Brandl J."/>
            <person name="Frisvad J.C."/>
            <person name="Nielsen K.F."/>
            <person name="Lyhne E.K."/>
            <person name="Kogle M.E."/>
            <person name="Kuo A."/>
            <person name="Riley R."/>
            <person name="Clum A."/>
            <person name="Nolan M."/>
            <person name="Lipzen A."/>
            <person name="Salamov A."/>
            <person name="Henrissat B."/>
            <person name="Wiebenga A."/>
            <person name="De vries R.P."/>
            <person name="Grigoriev I.V."/>
            <person name="Mortensen U.H."/>
            <person name="Andersen M.R."/>
            <person name="Baker S.E."/>
        </authorList>
    </citation>
    <scope>NUCLEOTIDE SEQUENCE</scope>
    <source>
        <strain evidence="7">IBT 28561</strain>
    </source>
</reference>
<feature type="binding site" evidence="6">
    <location>
        <position position="55"/>
    </location>
    <ligand>
        <name>substrate</name>
    </ligand>
</feature>
<evidence type="ECO:0000256" key="6">
    <source>
        <dbReference type="PIRSR" id="PIRSR006806-1"/>
    </source>
</evidence>
<dbReference type="AlphaFoldDB" id="A0A2I1D3I2"/>
<dbReference type="EMBL" id="MSFM01000006">
    <property type="protein sequence ID" value="PKY04418.1"/>
    <property type="molecule type" value="Genomic_DNA"/>
</dbReference>
<feature type="binding site" evidence="6">
    <location>
        <begin position="170"/>
        <end position="178"/>
    </location>
    <ligand>
        <name>ATP</name>
        <dbReference type="ChEBI" id="CHEBI:30616"/>
    </ligand>
</feature>
<dbReference type="Proteomes" id="UP000234254">
    <property type="component" value="Unassembled WGS sequence"/>
</dbReference>
<dbReference type="Pfam" id="PF01812">
    <property type="entry name" value="5-FTHF_cyc-lig"/>
    <property type="match status" value="1"/>
</dbReference>
<evidence type="ECO:0000256" key="5">
    <source>
        <dbReference type="ARBA" id="ARBA00038966"/>
    </source>
</evidence>
<dbReference type="GeneID" id="36544745"/>
<dbReference type="InterPro" id="IPR002698">
    <property type="entry name" value="FTHF_cligase"/>
</dbReference>
<evidence type="ECO:0000313" key="8">
    <source>
        <dbReference type="Proteomes" id="UP000234254"/>
    </source>
</evidence>
<dbReference type="VEuPathDB" id="FungiDB:P168DRAFT_290485"/>
<dbReference type="OrthoDB" id="2015992at2759"/>
<dbReference type="GO" id="GO:0005739">
    <property type="term" value="C:mitochondrion"/>
    <property type="evidence" value="ECO:0007669"/>
    <property type="project" value="TreeGrafter"/>
</dbReference>
<keyword evidence="8" id="KW-1185">Reference proteome</keyword>
<dbReference type="Gene3D" id="3.40.50.10420">
    <property type="entry name" value="NagB/RpiA/CoA transferase-like"/>
    <property type="match status" value="1"/>
</dbReference>
<dbReference type="RefSeq" id="XP_024693012.1">
    <property type="nucleotide sequence ID" value="XM_024837221.1"/>
</dbReference>
<protein>
    <recommendedName>
        <fullName evidence="5">5-formyltetrahydrofolate cyclo-ligase</fullName>
        <ecNumber evidence="5">6.3.3.2</ecNumber>
    </recommendedName>
</protein>
<dbReference type="GO" id="GO:0005524">
    <property type="term" value="F:ATP binding"/>
    <property type="evidence" value="ECO:0007669"/>
    <property type="project" value="UniProtKB-KW"/>
</dbReference>
<evidence type="ECO:0000256" key="2">
    <source>
        <dbReference type="ARBA" id="ARBA00022741"/>
    </source>
</evidence>
<dbReference type="InterPro" id="IPR024185">
    <property type="entry name" value="FTHF_cligase-like_sf"/>
</dbReference>
<dbReference type="PANTHER" id="PTHR23407">
    <property type="entry name" value="ATPASE INHIBITOR/5-FORMYLTETRAHYDROFOLATE CYCLO-LIGASE"/>
    <property type="match status" value="1"/>
</dbReference>
<dbReference type="FunFam" id="3.40.50.10420:FF:000007">
    <property type="entry name" value="5-formyltetrahydrofolate cyclo-ligase"/>
    <property type="match status" value="1"/>
</dbReference>
<accession>A0A2I1D3I2</accession>